<dbReference type="Gene3D" id="3.30.160.100">
    <property type="entry name" value="Ribosome hibernation promotion factor-like"/>
    <property type="match status" value="1"/>
</dbReference>
<accession>A0ABR9UD57</accession>
<dbReference type="InterPro" id="IPR003489">
    <property type="entry name" value="RHF/RaiA"/>
</dbReference>
<evidence type="ECO:0000313" key="1">
    <source>
        <dbReference type="EMBL" id="MBE9143504.1"/>
    </source>
</evidence>
<reference evidence="1 2" key="1">
    <citation type="submission" date="2020-10" db="EMBL/GenBank/DDBJ databases">
        <authorList>
            <person name="Castelo-Branco R."/>
            <person name="Eusebio N."/>
            <person name="Adriana R."/>
            <person name="Vieira A."/>
            <person name="Brugerolle De Fraissinette N."/>
            <person name="Rezende De Castro R."/>
            <person name="Schneider M.P."/>
            <person name="Vasconcelos V."/>
            <person name="Leao P.N."/>
        </authorList>
    </citation>
    <scope>NUCLEOTIDE SEQUENCE [LARGE SCALE GENOMIC DNA]</scope>
    <source>
        <strain evidence="1 2">LEGE 06226</strain>
    </source>
</reference>
<dbReference type="RefSeq" id="WP_193869082.1">
    <property type="nucleotide sequence ID" value="NZ_JADEWU010000017.1"/>
</dbReference>
<sequence length="127" mass="14736">MKVPVEITYRDVEKTDYLDELINKKVAKLERYCNYMSSCRVVVEKIHDRPKSGSPYRVRLDITVPPGHELAASENPQEGVQYESLEAVIRDAFEAARRQLVELVQRQRDEVKTHTTEEIDSYSVPQI</sequence>
<organism evidence="1 2">
    <name type="scientific">Planktothrix mougeotii LEGE 06226</name>
    <dbReference type="NCBI Taxonomy" id="1828728"/>
    <lineage>
        <taxon>Bacteria</taxon>
        <taxon>Bacillati</taxon>
        <taxon>Cyanobacteriota</taxon>
        <taxon>Cyanophyceae</taxon>
        <taxon>Oscillatoriophycideae</taxon>
        <taxon>Oscillatoriales</taxon>
        <taxon>Microcoleaceae</taxon>
        <taxon>Planktothrix</taxon>
    </lineage>
</organism>
<evidence type="ECO:0000313" key="2">
    <source>
        <dbReference type="Proteomes" id="UP000640725"/>
    </source>
</evidence>
<dbReference type="Pfam" id="PF02482">
    <property type="entry name" value="Ribosomal_S30AE"/>
    <property type="match status" value="1"/>
</dbReference>
<dbReference type="Proteomes" id="UP000640725">
    <property type="component" value="Unassembled WGS sequence"/>
</dbReference>
<dbReference type="InterPro" id="IPR036567">
    <property type="entry name" value="RHF-like"/>
</dbReference>
<gene>
    <name evidence="1" type="ORF">IQ236_09730</name>
</gene>
<comment type="caution">
    <text evidence="1">The sequence shown here is derived from an EMBL/GenBank/DDBJ whole genome shotgun (WGS) entry which is preliminary data.</text>
</comment>
<dbReference type="EMBL" id="JADEWU010000017">
    <property type="protein sequence ID" value="MBE9143504.1"/>
    <property type="molecule type" value="Genomic_DNA"/>
</dbReference>
<dbReference type="SUPFAM" id="SSF69754">
    <property type="entry name" value="Ribosome binding protein Y (YfiA homologue)"/>
    <property type="match status" value="1"/>
</dbReference>
<protein>
    <submittedName>
        <fullName evidence="1">Ribosome-associated translation inhibitor RaiA</fullName>
    </submittedName>
</protein>
<proteinExistence type="predicted"/>
<keyword evidence="2" id="KW-1185">Reference proteome</keyword>
<name>A0ABR9UD57_9CYAN</name>